<evidence type="ECO:0000313" key="2">
    <source>
        <dbReference type="Proteomes" id="UP000242682"/>
    </source>
</evidence>
<sequence length="60" mass="6910">MKYGSKPTRESLSRIFKKEGGLVMLLTQMQNVQLTDLNGKKVSISDFRGKNTLIFMWASW</sequence>
<protein>
    <submittedName>
        <fullName evidence="1">AhpC/TSA family protein</fullName>
    </submittedName>
</protein>
<comment type="caution">
    <text evidence="1">The sequence shown here is derived from an EMBL/GenBank/DDBJ whole genome shotgun (WGS) entry which is preliminary data.</text>
</comment>
<gene>
    <name evidence="1" type="ORF">B0H99_106221</name>
</gene>
<accession>A0A2P8H1W3</accession>
<organism evidence="1 2">
    <name type="scientific">Planomicrobium soli</name>
    <dbReference type="NCBI Taxonomy" id="1176648"/>
    <lineage>
        <taxon>Bacteria</taxon>
        <taxon>Bacillati</taxon>
        <taxon>Bacillota</taxon>
        <taxon>Bacilli</taxon>
        <taxon>Bacillales</taxon>
        <taxon>Caryophanaceae</taxon>
        <taxon>Planomicrobium</taxon>
    </lineage>
</organism>
<proteinExistence type="predicted"/>
<keyword evidence="2" id="KW-1185">Reference proteome</keyword>
<dbReference type="EMBL" id="PYAT01000006">
    <property type="protein sequence ID" value="PSL40202.1"/>
    <property type="molecule type" value="Genomic_DNA"/>
</dbReference>
<dbReference type="Proteomes" id="UP000242682">
    <property type="component" value="Unassembled WGS sequence"/>
</dbReference>
<dbReference type="InterPro" id="IPR036249">
    <property type="entry name" value="Thioredoxin-like_sf"/>
</dbReference>
<reference evidence="1 2" key="1">
    <citation type="submission" date="2018-03" db="EMBL/GenBank/DDBJ databases">
        <title>Genomic Encyclopedia of Type Strains, Phase III (KMG-III): the genomes of soil and plant-associated and newly described type strains.</title>
        <authorList>
            <person name="Whitman W."/>
        </authorList>
    </citation>
    <scope>NUCLEOTIDE SEQUENCE [LARGE SCALE GENOMIC DNA]</scope>
    <source>
        <strain evidence="1 2">CGMCC 1.12259</strain>
    </source>
</reference>
<dbReference type="SUPFAM" id="SSF52833">
    <property type="entry name" value="Thioredoxin-like"/>
    <property type="match status" value="1"/>
</dbReference>
<dbReference type="AlphaFoldDB" id="A0A2P8H1W3"/>
<evidence type="ECO:0000313" key="1">
    <source>
        <dbReference type="EMBL" id="PSL40202.1"/>
    </source>
</evidence>
<dbReference type="Gene3D" id="3.40.30.10">
    <property type="entry name" value="Glutaredoxin"/>
    <property type="match status" value="1"/>
</dbReference>
<name>A0A2P8H1W3_9BACL</name>